<organism evidence="10 11">
    <name type="scientific">Niallia nealsonii</name>
    <dbReference type="NCBI Taxonomy" id="115979"/>
    <lineage>
        <taxon>Bacteria</taxon>
        <taxon>Bacillati</taxon>
        <taxon>Bacillota</taxon>
        <taxon>Bacilli</taxon>
        <taxon>Bacillales</taxon>
        <taxon>Bacillaceae</taxon>
        <taxon>Niallia</taxon>
    </lineage>
</organism>
<dbReference type="Gene3D" id="3.30.930.10">
    <property type="entry name" value="Bira Bifunctional Protein, Domain 2"/>
    <property type="match status" value="1"/>
</dbReference>
<keyword evidence="11" id="KW-1185">Reference proteome</keyword>
<dbReference type="GO" id="GO:0004071">
    <property type="term" value="F:aspartate-ammonia ligase activity"/>
    <property type="evidence" value="ECO:0007669"/>
    <property type="project" value="UniProtKB-UniRule"/>
</dbReference>
<dbReference type="OrthoDB" id="9766088at2"/>
<comment type="pathway">
    <text evidence="7">Amino-acid biosynthesis; L-asparagine biosynthesis; L-asparagine from L-aspartate (ammonia route): step 1/1.</text>
</comment>
<comment type="catalytic activity">
    <reaction evidence="7">
        <text>L-aspartate + NH4(+) + ATP = L-asparagine + AMP + diphosphate + H(+)</text>
        <dbReference type="Rhea" id="RHEA:11372"/>
        <dbReference type="ChEBI" id="CHEBI:15378"/>
        <dbReference type="ChEBI" id="CHEBI:28938"/>
        <dbReference type="ChEBI" id="CHEBI:29991"/>
        <dbReference type="ChEBI" id="CHEBI:30616"/>
        <dbReference type="ChEBI" id="CHEBI:33019"/>
        <dbReference type="ChEBI" id="CHEBI:58048"/>
        <dbReference type="ChEBI" id="CHEBI:456215"/>
        <dbReference type="EC" id="6.3.1.1"/>
    </reaction>
</comment>
<evidence type="ECO:0000256" key="8">
    <source>
        <dbReference type="NCBIfam" id="TIGR00669"/>
    </source>
</evidence>
<dbReference type="PANTHER" id="PTHR30073:SF5">
    <property type="entry name" value="ASPARTATE--AMMONIA LIGASE"/>
    <property type="match status" value="1"/>
</dbReference>
<protein>
    <recommendedName>
        <fullName evidence="7 8">Aspartate--ammonia ligase</fullName>
        <ecNumber evidence="7 8">6.3.1.1</ecNumber>
    </recommendedName>
    <alternativeName>
        <fullName evidence="7">Asparagine synthetase A</fullName>
    </alternativeName>
</protein>
<keyword evidence="4 7" id="KW-0547">Nucleotide-binding</keyword>
<keyword evidence="1 7" id="KW-0963">Cytoplasm</keyword>
<dbReference type="Pfam" id="PF03590">
    <property type="entry name" value="AsnA"/>
    <property type="match status" value="1"/>
</dbReference>
<dbReference type="EMBL" id="PISE01000031">
    <property type="protein sequence ID" value="PKG22912.1"/>
    <property type="molecule type" value="Genomic_DNA"/>
</dbReference>
<dbReference type="UniPathway" id="UPA00134">
    <property type="reaction ID" value="UER00194"/>
</dbReference>
<dbReference type="GO" id="GO:0140096">
    <property type="term" value="F:catalytic activity, acting on a protein"/>
    <property type="evidence" value="ECO:0007669"/>
    <property type="project" value="UniProtKB-ARBA"/>
</dbReference>
<keyword evidence="3 7" id="KW-0028">Amino-acid biosynthesis</keyword>
<dbReference type="RefSeq" id="WP_101177933.1">
    <property type="nucleotide sequence ID" value="NZ_PISE01000031.1"/>
</dbReference>
<evidence type="ECO:0000256" key="7">
    <source>
        <dbReference type="HAMAP-Rule" id="MF_00555"/>
    </source>
</evidence>
<accession>A0A2N0Z071</accession>
<evidence type="ECO:0000256" key="1">
    <source>
        <dbReference type="ARBA" id="ARBA00022490"/>
    </source>
</evidence>
<dbReference type="InterPro" id="IPR006195">
    <property type="entry name" value="aa-tRNA-synth_II"/>
</dbReference>
<keyword evidence="2 7" id="KW-0436">Ligase</keyword>
<dbReference type="GO" id="GO:0005829">
    <property type="term" value="C:cytosol"/>
    <property type="evidence" value="ECO:0007669"/>
    <property type="project" value="TreeGrafter"/>
</dbReference>
<dbReference type="PIRSF" id="PIRSF001555">
    <property type="entry name" value="Asp_ammon_ligase"/>
    <property type="match status" value="1"/>
</dbReference>
<keyword evidence="5 7" id="KW-0067">ATP-binding</keyword>
<feature type="domain" description="Aminoacyl-transfer RNA synthetases class-II family profile" evidence="9">
    <location>
        <begin position="26"/>
        <end position="324"/>
    </location>
</feature>
<evidence type="ECO:0000256" key="3">
    <source>
        <dbReference type="ARBA" id="ARBA00022605"/>
    </source>
</evidence>
<evidence type="ECO:0000256" key="6">
    <source>
        <dbReference type="ARBA" id="ARBA00022888"/>
    </source>
</evidence>
<reference evidence="10 11" key="1">
    <citation type="journal article" date="2003" name="Int. J. Syst. Evol. Microbiol.">
        <title>Bacillus nealsonii sp. nov., isolated from a spacecraft-assembly facility, whose spores are gamma-radiation resistant.</title>
        <authorList>
            <person name="Venkateswaran K."/>
            <person name="Kempf M."/>
            <person name="Chen F."/>
            <person name="Satomi M."/>
            <person name="Nicholson W."/>
            <person name="Kern R."/>
        </authorList>
    </citation>
    <scope>NUCLEOTIDE SEQUENCE [LARGE SCALE GENOMIC DNA]</scope>
    <source>
        <strain evidence="10 11">FO-92</strain>
    </source>
</reference>
<dbReference type="NCBIfam" id="TIGR00669">
    <property type="entry name" value="asnA"/>
    <property type="match status" value="1"/>
</dbReference>
<dbReference type="SUPFAM" id="SSF55681">
    <property type="entry name" value="Class II aaRS and biotin synthetases"/>
    <property type="match status" value="1"/>
</dbReference>
<evidence type="ECO:0000256" key="2">
    <source>
        <dbReference type="ARBA" id="ARBA00022598"/>
    </source>
</evidence>
<comment type="caution">
    <text evidence="10">The sequence shown here is derived from an EMBL/GenBank/DDBJ whole genome shotgun (WGS) entry which is preliminary data.</text>
</comment>
<dbReference type="PROSITE" id="PS50862">
    <property type="entry name" value="AA_TRNA_LIGASE_II"/>
    <property type="match status" value="1"/>
</dbReference>
<gene>
    <name evidence="7" type="primary">asnA</name>
    <name evidence="10" type="ORF">CWS01_14630</name>
</gene>
<evidence type="ECO:0000256" key="5">
    <source>
        <dbReference type="ARBA" id="ARBA00022840"/>
    </source>
</evidence>
<dbReference type="Proteomes" id="UP000233375">
    <property type="component" value="Unassembled WGS sequence"/>
</dbReference>
<dbReference type="GO" id="GO:0016740">
    <property type="term" value="F:transferase activity"/>
    <property type="evidence" value="ECO:0007669"/>
    <property type="project" value="UniProtKB-ARBA"/>
</dbReference>
<comment type="subcellular location">
    <subcellularLocation>
        <location evidence="7">Cytoplasm</location>
    </subcellularLocation>
</comment>
<comment type="similarity">
    <text evidence="7">Belongs to the class-II aminoacyl-tRNA synthetase family. AsnA subfamily.</text>
</comment>
<dbReference type="EC" id="6.3.1.1" evidence="7 8"/>
<keyword evidence="6 7" id="KW-0061">Asparagine biosynthesis</keyword>
<dbReference type="PANTHER" id="PTHR30073">
    <property type="entry name" value="ASPARTATE--AMMONIA LIGASE"/>
    <property type="match status" value="1"/>
</dbReference>
<proteinExistence type="inferred from homology"/>
<dbReference type="GO" id="GO:0070981">
    <property type="term" value="P:L-asparagine biosynthetic process"/>
    <property type="evidence" value="ECO:0007669"/>
    <property type="project" value="UniProtKB-UniRule"/>
</dbReference>
<dbReference type="GO" id="GO:0005524">
    <property type="term" value="F:ATP binding"/>
    <property type="evidence" value="ECO:0007669"/>
    <property type="project" value="UniProtKB-UniRule"/>
</dbReference>
<dbReference type="HAMAP" id="MF_00555">
    <property type="entry name" value="AsnA"/>
    <property type="match status" value="1"/>
</dbReference>
<sequence>MKNAVFVPNVYQPKLDLIQIEIAIKNIKDNFERELSESLNLTRVSAPILLKSGTGINDNLNGVERIVSFDALDLSSSTIEVVQSLAKWKRVALSRYGFTPGEGLYTDMRAIRRDEELSNLHSMYVDQWDWEKVITYKQRNLKTLKNEVQKIFQAIKSTENYLYKSYPSLVPVLPKDIHFITTQELEYKYPNLTPKERENEIAQELGAVFIMQVGGKLHSGEKHDGRSPDYDDWSLNGDIILWYPLLERAMEISSMGIRVDEKTLLKQLKLSNAESRIKMDFHQSILKGELPYTIGGGIGQSRLCMFFLKKAHIGEVQASVWNDRIIEECKKGNITLL</sequence>
<evidence type="ECO:0000313" key="11">
    <source>
        <dbReference type="Proteomes" id="UP000233375"/>
    </source>
</evidence>
<dbReference type="InterPro" id="IPR004618">
    <property type="entry name" value="AsnA"/>
</dbReference>
<name>A0A2N0Z071_9BACI</name>
<evidence type="ECO:0000259" key="9">
    <source>
        <dbReference type="PROSITE" id="PS50862"/>
    </source>
</evidence>
<dbReference type="AlphaFoldDB" id="A0A2N0Z071"/>
<evidence type="ECO:0000256" key="4">
    <source>
        <dbReference type="ARBA" id="ARBA00022741"/>
    </source>
</evidence>
<dbReference type="InterPro" id="IPR045864">
    <property type="entry name" value="aa-tRNA-synth_II/BPL/LPL"/>
</dbReference>
<evidence type="ECO:0000313" key="10">
    <source>
        <dbReference type="EMBL" id="PKG22912.1"/>
    </source>
</evidence>